<evidence type="ECO:0000313" key="2">
    <source>
        <dbReference type="Proteomes" id="UP001381174"/>
    </source>
</evidence>
<reference evidence="1 2" key="1">
    <citation type="journal article" date="2014" name="Int. J. Syst. Evol. Microbiol.">
        <title>Fulvimonas yonginensis sp. nov., isolated from greenhouse soil, and emended description of the genus Fulvimonas.</title>
        <authorList>
            <person name="Ahn J.H."/>
            <person name="Kim S.J."/>
            <person name="Weon H.Y."/>
            <person name="Hong S.B."/>
            <person name="Seok S.J."/>
            <person name="Kwon S.W."/>
        </authorList>
    </citation>
    <scope>NUCLEOTIDE SEQUENCE [LARGE SCALE GENOMIC DNA]</scope>
    <source>
        <strain evidence="1 2">KACC 16952</strain>
    </source>
</reference>
<dbReference type="Proteomes" id="UP001381174">
    <property type="component" value="Unassembled WGS sequence"/>
</dbReference>
<organism evidence="1 2">
    <name type="scientific">Fulvimonas yonginensis</name>
    <dbReference type="NCBI Taxonomy" id="1495200"/>
    <lineage>
        <taxon>Bacteria</taxon>
        <taxon>Pseudomonadati</taxon>
        <taxon>Pseudomonadota</taxon>
        <taxon>Gammaproteobacteria</taxon>
        <taxon>Lysobacterales</taxon>
        <taxon>Rhodanobacteraceae</taxon>
        <taxon>Fulvimonas</taxon>
    </lineage>
</organism>
<protein>
    <submittedName>
        <fullName evidence="1">Uncharacterized protein</fullName>
    </submittedName>
</protein>
<sequence length="126" mass="13842">MPAALDREAPVTREDALAAIRASLARGSATPTLGTDDRESYLRMQAERLLEALIEPVPVKVVAQTFDHGLLWLLERQPAFAVAREGRQWLGFLPRAGEFFLACGRAEDALIALGFHSDDVLAEWLG</sequence>
<evidence type="ECO:0000313" key="1">
    <source>
        <dbReference type="EMBL" id="MEI7035989.1"/>
    </source>
</evidence>
<dbReference type="RefSeq" id="WP_336806610.1">
    <property type="nucleotide sequence ID" value="NZ_JBBBNY010000002.1"/>
</dbReference>
<dbReference type="EMBL" id="JBBBNY010000002">
    <property type="protein sequence ID" value="MEI7035989.1"/>
    <property type="molecule type" value="Genomic_DNA"/>
</dbReference>
<keyword evidence="2" id="KW-1185">Reference proteome</keyword>
<gene>
    <name evidence="1" type="ORF">WAT24_04355</name>
</gene>
<comment type="caution">
    <text evidence="1">The sequence shown here is derived from an EMBL/GenBank/DDBJ whole genome shotgun (WGS) entry which is preliminary data.</text>
</comment>
<name>A0ABU8J9W5_9GAMM</name>
<proteinExistence type="predicted"/>
<accession>A0ABU8J9W5</accession>